<accession>A0A2T0QDZ4</accession>
<dbReference type="OrthoDB" id="3492533at2"/>
<dbReference type="RefSeq" id="WP_106239002.1">
    <property type="nucleotide sequence ID" value="NZ_PVZC01000001.1"/>
</dbReference>
<name>A0A2T0QDZ4_9ACTN</name>
<dbReference type="Gene3D" id="1.10.1740.10">
    <property type="match status" value="1"/>
</dbReference>
<dbReference type="Proteomes" id="UP000237846">
    <property type="component" value="Unassembled WGS sequence"/>
</dbReference>
<feature type="region of interest" description="Disordered" evidence="1">
    <location>
        <begin position="235"/>
        <end position="318"/>
    </location>
</feature>
<keyword evidence="3" id="KW-1185">Reference proteome</keyword>
<protein>
    <submittedName>
        <fullName evidence="2">DNA-directed RNA polymerase specialized sigma24 family protein</fullName>
    </submittedName>
</protein>
<sequence length="464" mass="48023">MSTNDENGDGAAATTGAWLVEHLRDDHGHEDLYDKFGSQIYRYCWAMLGPSHFAAIDGDQLDGASSALRETFLAAVGHIGRLGDQTMLRPWLFALARTACLRRGFAERSPYAGLATIAAERPLVRALSVLSPSDRDVLELSARHRLAGEQLGKVLGLPAETADRLAAAALRRVSRELKAGGFPGLAEADLLSEPDPDRLDDIVGLLDLLPPPRPPRALRSLVLLASNDAGHAAERAAAAERVRPLGPDGFPLHLDRTEPPLPEEAADTGDLPAVPVVPAPGDLDADPWLAAEGAEPPDLGGDPDDDRYAAPPPRRGRWTAPAAAGLLTVVAALGIWGASALFSDDSPSSAVAEDIGEGPDRVSATSAPSSEPASAPPGPEQPQPLGDPGAGEGGAGEEAPVAEVRTTAAEEPQTPSEPSAEDSGSTSPEPDPSGSSEPDDDGGGVFEDILDGLLGGLMGDRSEP</sequence>
<dbReference type="GO" id="GO:0000428">
    <property type="term" value="C:DNA-directed RNA polymerase complex"/>
    <property type="evidence" value="ECO:0007669"/>
    <property type="project" value="UniProtKB-KW"/>
</dbReference>
<dbReference type="AlphaFoldDB" id="A0A2T0QDZ4"/>
<evidence type="ECO:0000256" key="1">
    <source>
        <dbReference type="SAM" id="MobiDB-lite"/>
    </source>
</evidence>
<dbReference type="SUPFAM" id="SSF88659">
    <property type="entry name" value="Sigma3 and sigma4 domains of RNA polymerase sigma factors"/>
    <property type="match status" value="1"/>
</dbReference>
<gene>
    <name evidence="2" type="ORF">CLV72_101691</name>
</gene>
<keyword evidence="2" id="KW-0804">Transcription</keyword>
<feature type="compositionally biased region" description="Low complexity" evidence="1">
    <location>
        <begin position="363"/>
        <end position="373"/>
    </location>
</feature>
<organism evidence="2 3">
    <name type="scientific">Allonocardiopsis opalescens</name>
    <dbReference type="NCBI Taxonomy" id="1144618"/>
    <lineage>
        <taxon>Bacteria</taxon>
        <taxon>Bacillati</taxon>
        <taxon>Actinomycetota</taxon>
        <taxon>Actinomycetes</taxon>
        <taxon>Streptosporangiales</taxon>
        <taxon>Allonocardiopsis</taxon>
    </lineage>
</organism>
<feature type="region of interest" description="Disordered" evidence="1">
    <location>
        <begin position="341"/>
        <end position="464"/>
    </location>
</feature>
<keyword evidence="2" id="KW-0240">DNA-directed RNA polymerase</keyword>
<dbReference type="EMBL" id="PVZC01000001">
    <property type="protein sequence ID" value="PRY02091.1"/>
    <property type="molecule type" value="Genomic_DNA"/>
</dbReference>
<comment type="caution">
    <text evidence="2">The sequence shown here is derived from an EMBL/GenBank/DDBJ whole genome shotgun (WGS) entry which is preliminary data.</text>
</comment>
<feature type="compositionally biased region" description="Low complexity" evidence="1">
    <location>
        <begin position="421"/>
        <end position="436"/>
    </location>
</feature>
<proteinExistence type="predicted"/>
<reference evidence="2 3" key="1">
    <citation type="submission" date="2018-03" db="EMBL/GenBank/DDBJ databases">
        <title>Genomic Encyclopedia of Archaeal and Bacterial Type Strains, Phase II (KMG-II): from individual species to whole genera.</title>
        <authorList>
            <person name="Goeker M."/>
        </authorList>
    </citation>
    <scope>NUCLEOTIDE SEQUENCE [LARGE SCALE GENOMIC DNA]</scope>
    <source>
        <strain evidence="2 3">DSM 45601</strain>
    </source>
</reference>
<evidence type="ECO:0000313" key="2">
    <source>
        <dbReference type="EMBL" id="PRY02091.1"/>
    </source>
</evidence>
<evidence type="ECO:0000313" key="3">
    <source>
        <dbReference type="Proteomes" id="UP000237846"/>
    </source>
</evidence>
<dbReference type="InterPro" id="IPR013324">
    <property type="entry name" value="RNA_pol_sigma_r3/r4-like"/>
</dbReference>